<feature type="domain" description="ACT" evidence="10">
    <location>
        <begin position="329"/>
        <end position="400"/>
    </location>
</feature>
<sequence>MQIWRFYLKKIVVKFGGSNLKTPEDIKNIIKVVKSYNRPLVIVVSAFFGVTNYLIDGISKVQTSINHIDEINSFIKGIKKEAINQHIEKKILQDEVFTKIEERLLELENCLRGIHYIGDVPDFVEDKVLSFGEKLSSLLLTAIFKHNGIDAEERLPEDMGFTTFGTFRNASIDYEVSMEGVNSALKEDKVYIVPGFYGISPKGRITLLGRGGSDYSAASFANLIDAESLDIWKDVDGYLSSDPKLIEKPVKIKNLSYREAAELSYFGAKILHPRTVEPLMKKSIPIRIFNITKENPTLIPLSIISHEEKILDSVIKSVTYSDNFSVLKLNGPGVGNKPGILGRVTTLLDDHDINILSVVTSGTSINIYLEDIDLKEATLLVEKANFHTITNIKPMDDLSIVAIVGEGILQHHGLVYKMLSSMNKEGINAKIISGGASEVAAYVVIETKFRNKTIKVIHDGFFYK</sequence>
<dbReference type="InterPro" id="IPR002912">
    <property type="entry name" value="ACT_dom"/>
</dbReference>
<comment type="catalytic activity">
    <reaction evidence="7 8">
        <text>L-aspartate + ATP = 4-phospho-L-aspartate + ADP</text>
        <dbReference type="Rhea" id="RHEA:23776"/>
        <dbReference type="ChEBI" id="CHEBI:29991"/>
        <dbReference type="ChEBI" id="CHEBI:30616"/>
        <dbReference type="ChEBI" id="CHEBI:57535"/>
        <dbReference type="ChEBI" id="CHEBI:456216"/>
        <dbReference type="EC" id="2.7.2.4"/>
    </reaction>
</comment>
<dbReference type="PANTHER" id="PTHR21499:SF70">
    <property type="entry name" value="ASPARTOKINASE"/>
    <property type="match status" value="1"/>
</dbReference>
<comment type="pathway">
    <text evidence="9">Amino-acid biosynthesis; L-threonine biosynthesis; L-threonine from L-aspartate: step 1/5.</text>
</comment>
<dbReference type="PANTHER" id="PTHR21499">
    <property type="entry name" value="ASPARTATE KINASE"/>
    <property type="match status" value="1"/>
</dbReference>
<evidence type="ECO:0000256" key="8">
    <source>
        <dbReference type="RuleBase" id="RU003448"/>
    </source>
</evidence>
<evidence type="ECO:0000259" key="10">
    <source>
        <dbReference type="PROSITE" id="PS51671"/>
    </source>
</evidence>
<evidence type="ECO:0000256" key="2">
    <source>
        <dbReference type="ARBA" id="ARBA00010122"/>
    </source>
</evidence>
<dbReference type="UniPathway" id="UPA00050">
    <property type="reaction ID" value="UER00461"/>
</dbReference>
<dbReference type="PIRSF" id="PIRSF000726">
    <property type="entry name" value="Asp_kin"/>
    <property type="match status" value="1"/>
</dbReference>
<dbReference type="InterPro" id="IPR045865">
    <property type="entry name" value="ACT-like_dom_sf"/>
</dbReference>
<reference evidence="11 12" key="2">
    <citation type="submission" date="2019-09" db="EMBL/GenBank/DDBJ databases">
        <title>Complete Genome Sequence and Methylome Analysis of free living Spirochaetas.</title>
        <authorList>
            <person name="Leshcheva N."/>
            <person name="Mikheeva N."/>
        </authorList>
    </citation>
    <scope>NUCLEOTIDE SEQUENCE [LARGE SCALE GENOMIC DNA]</scope>
    <source>
        <strain evidence="11 12">P</strain>
    </source>
</reference>
<dbReference type="InterPro" id="IPR036393">
    <property type="entry name" value="AceGlu_kinase-like_sf"/>
</dbReference>
<dbReference type="InterPro" id="IPR001341">
    <property type="entry name" value="Asp_kinase"/>
</dbReference>
<dbReference type="KEGG" id="sper:EW093_04345"/>
<dbReference type="NCBIfam" id="TIGR00657">
    <property type="entry name" value="asp_kinases"/>
    <property type="match status" value="1"/>
</dbReference>
<protein>
    <recommendedName>
        <fullName evidence="8">Aspartokinase</fullName>
        <ecNumber evidence="8">2.7.2.4</ecNumber>
    </recommendedName>
</protein>
<dbReference type="Pfam" id="PF00696">
    <property type="entry name" value="AA_kinase"/>
    <property type="match status" value="1"/>
</dbReference>
<dbReference type="PROSITE" id="PS51671">
    <property type="entry name" value="ACT"/>
    <property type="match status" value="1"/>
</dbReference>
<comment type="similarity">
    <text evidence="2 8">Belongs to the aspartokinase family.</text>
</comment>
<dbReference type="GO" id="GO:0009090">
    <property type="term" value="P:homoserine biosynthetic process"/>
    <property type="evidence" value="ECO:0007669"/>
    <property type="project" value="TreeGrafter"/>
</dbReference>
<accession>A0A5C1QA85</accession>
<dbReference type="InterPro" id="IPR054352">
    <property type="entry name" value="ACT_Aspartokinase"/>
</dbReference>
<proteinExistence type="inferred from homology"/>
<name>A0A5C1QA85_9SPIO</name>
<evidence type="ECO:0000313" key="12">
    <source>
        <dbReference type="Proteomes" id="UP000323824"/>
    </source>
</evidence>
<keyword evidence="5 8" id="KW-0418">Kinase</keyword>
<dbReference type="GO" id="GO:0009088">
    <property type="term" value="P:threonine biosynthetic process"/>
    <property type="evidence" value="ECO:0007669"/>
    <property type="project" value="UniProtKB-UniPathway"/>
</dbReference>
<dbReference type="AlphaFoldDB" id="A0A5C1QA85"/>
<evidence type="ECO:0000256" key="3">
    <source>
        <dbReference type="ARBA" id="ARBA00022679"/>
    </source>
</evidence>
<evidence type="ECO:0000256" key="6">
    <source>
        <dbReference type="ARBA" id="ARBA00022840"/>
    </source>
</evidence>
<dbReference type="EMBL" id="CP035807">
    <property type="protein sequence ID" value="QEN03960.1"/>
    <property type="molecule type" value="Genomic_DNA"/>
</dbReference>
<keyword evidence="9" id="KW-0028">Amino-acid biosynthesis</keyword>
<dbReference type="Proteomes" id="UP000323824">
    <property type="component" value="Chromosome"/>
</dbReference>
<keyword evidence="6" id="KW-0067">ATP-binding</keyword>
<dbReference type="OrthoDB" id="9799110at2"/>
<dbReference type="UniPathway" id="UPA00051">
    <property type="reaction ID" value="UER00462"/>
</dbReference>
<dbReference type="InterPro" id="IPR005260">
    <property type="entry name" value="Asp_kin_monofn"/>
</dbReference>
<evidence type="ECO:0000256" key="9">
    <source>
        <dbReference type="RuleBase" id="RU004249"/>
    </source>
</evidence>
<dbReference type="SUPFAM" id="SSF53633">
    <property type="entry name" value="Carbamate kinase-like"/>
    <property type="match status" value="1"/>
</dbReference>
<evidence type="ECO:0000256" key="7">
    <source>
        <dbReference type="ARBA" id="ARBA00047872"/>
    </source>
</evidence>
<dbReference type="Pfam" id="PF01842">
    <property type="entry name" value="ACT"/>
    <property type="match status" value="1"/>
</dbReference>
<evidence type="ECO:0000256" key="4">
    <source>
        <dbReference type="ARBA" id="ARBA00022741"/>
    </source>
</evidence>
<reference evidence="11 12" key="1">
    <citation type="submission" date="2019-02" db="EMBL/GenBank/DDBJ databases">
        <authorList>
            <person name="Fomenkov A."/>
            <person name="Dubinina G."/>
            <person name="Grabovich M."/>
            <person name="Vincze T."/>
            <person name="Roberts R.J."/>
        </authorList>
    </citation>
    <scope>NUCLEOTIDE SEQUENCE [LARGE SCALE GENOMIC DNA]</scope>
    <source>
        <strain evidence="11 12">P</strain>
    </source>
</reference>
<comment type="pathway">
    <text evidence="1 9">Amino-acid biosynthesis; L-lysine biosynthesis via DAP pathway; (S)-tetrahydrodipicolinate from L-aspartate: step 1/4.</text>
</comment>
<evidence type="ECO:0000313" key="11">
    <source>
        <dbReference type="EMBL" id="QEN03960.1"/>
    </source>
</evidence>
<dbReference type="Gene3D" id="3.30.2130.10">
    <property type="entry name" value="VC0802-like"/>
    <property type="match status" value="1"/>
</dbReference>
<dbReference type="GO" id="GO:0005524">
    <property type="term" value="F:ATP binding"/>
    <property type="evidence" value="ECO:0007669"/>
    <property type="project" value="UniProtKB-KW"/>
</dbReference>
<dbReference type="SUPFAM" id="SSF55021">
    <property type="entry name" value="ACT-like"/>
    <property type="match status" value="2"/>
</dbReference>
<evidence type="ECO:0000256" key="1">
    <source>
        <dbReference type="ARBA" id="ARBA00004766"/>
    </source>
</evidence>
<gene>
    <name evidence="11" type="ORF">EW093_04345</name>
</gene>
<dbReference type="Pfam" id="PF22468">
    <property type="entry name" value="ACT_9"/>
    <property type="match status" value="1"/>
</dbReference>
<comment type="pathway">
    <text evidence="9">Amino-acid biosynthesis; L-methionine biosynthesis via de novo pathway; L-homoserine from L-aspartate: step 1/3.</text>
</comment>
<dbReference type="UniPathway" id="UPA00034">
    <property type="reaction ID" value="UER00015"/>
</dbReference>
<dbReference type="Gene3D" id="3.40.1160.10">
    <property type="entry name" value="Acetylglutamate kinase-like"/>
    <property type="match status" value="1"/>
</dbReference>
<keyword evidence="3 8" id="KW-0808">Transferase</keyword>
<organism evidence="11 12">
    <name type="scientific">Thiospirochaeta perfilievii</name>
    <dbReference type="NCBI Taxonomy" id="252967"/>
    <lineage>
        <taxon>Bacteria</taxon>
        <taxon>Pseudomonadati</taxon>
        <taxon>Spirochaetota</taxon>
        <taxon>Spirochaetia</taxon>
        <taxon>Spirochaetales</taxon>
        <taxon>Spirochaetaceae</taxon>
        <taxon>Thiospirochaeta</taxon>
    </lineage>
</organism>
<dbReference type="GO" id="GO:0005829">
    <property type="term" value="C:cytosol"/>
    <property type="evidence" value="ECO:0007669"/>
    <property type="project" value="TreeGrafter"/>
</dbReference>
<dbReference type="InterPro" id="IPR001048">
    <property type="entry name" value="Asp/Glu/Uridylate_kinase"/>
</dbReference>
<evidence type="ECO:0000256" key="5">
    <source>
        <dbReference type="ARBA" id="ARBA00022777"/>
    </source>
</evidence>
<keyword evidence="4" id="KW-0547">Nucleotide-binding</keyword>
<dbReference type="GO" id="GO:0009089">
    <property type="term" value="P:lysine biosynthetic process via diaminopimelate"/>
    <property type="evidence" value="ECO:0007669"/>
    <property type="project" value="UniProtKB-UniPathway"/>
</dbReference>
<dbReference type="GO" id="GO:0004072">
    <property type="term" value="F:aspartate kinase activity"/>
    <property type="evidence" value="ECO:0007669"/>
    <property type="project" value="UniProtKB-EC"/>
</dbReference>
<dbReference type="EC" id="2.7.2.4" evidence="8"/>
<keyword evidence="12" id="KW-1185">Reference proteome</keyword>